<dbReference type="EMBL" id="JARKIE010000114">
    <property type="protein sequence ID" value="KAJ7681793.1"/>
    <property type="molecule type" value="Genomic_DNA"/>
</dbReference>
<evidence type="ECO:0000256" key="1">
    <source>
        <dbReference type="SAM" id="MobiDB-lite"/>
    </source>
</evidence>
<reference evidence="2" key="1">
    <citation type="submission" date="2023-03" db="EMBL/GenBank/DDBJ databases">
        <title>Massive genome expansion in bonnet fungi (Mycena s.s.) driven by repeated elements and novel gene families across ecological guilds.</title>
        <authorList>
            <consortium name="Lawrence Berkeley National Laboratory"/>
            <person name="Harder C.B."/>
            <person name="Miyauchi S."/>
            <person name="Viragh M."/>
            <person name="Kuo A."/>
            <person name="Thoen E."/>
            <person name="Andreopoulos B."/>
            <person name="Lu D."/>
            <person name="Skrede I."/>
            <person name="Drula E."/>
            <person name="Henrissat B."/>
            <person name="Morin E."/>
            <person name="Kohler A."/>
            <person name="Barry K."/>
            <person name="LaButti K."/>
            <person name="Morin E."/>
            <person name="Salamov A."/>
            <person name="Lipzen A."/>
            <person name="Mereny Z."/>
            <person name="Hegedus B."/>
            <person name="Baldrian P."/>
            <person name="Stursova M."/>
            <person name="Weitz H."/>
            <person name="Taylor A."/>
            <person name="Grigoriev I.V."/>
            <person name="Nagy L.G."/>
            <person name="Martin F."/>
            <person name="Kauserud H."/>
        </authorList>
    </citation>
    <scope>NUCLEOTIDE SEQUENCE</scope>
    <source>
        <strain evidence="2">CBHHK067</strain>
    </source>
</reference>
<protein>
    <submittedName>
        <fullName evidence="2">Uncharacterized protein</fullName>
    </submittedName>
</protein>
<name>A0AAD7D6T8_MYCRO</name>
<organism evidence="2 3">
    <name type="scientific">Mycena rosella</name>
    <name type="common">Pink bonnet</name>
    <name type="synonym">Agaricus rosellus</name>
    <dbReference type="NCBI Taxonomy" id="1033263"/>
    <lineage>
        <taxon>Eukaryota</taxon>
        <taxon>Fungi</taxon>
        <taxon>Dikarya</taxon>
        <taxon>Basidiomycota</taxon>
        <taxon>Agaricomycotina</taxon>
        <taxon>Agaricomycetes</taxon>
        <taxon>Agaricomycetidae</taxon>
        <taxon>Agaricales</taxon>
        <taxon>Marasmiineae</taxon>
        <taxon>Mycenaceae</taxon>
        <taxon>Mycena</taxon>
    </lineage>
</organism>
<keyword evidence="3" id="KW-1185">Reference proteome</keyword>
<accession>A0AAD7D6T8</accession>
<sequence length="146" mass="16482">MSPSNFPPLPDSETALPPPPPDPQGTYFYGYKLFDGDYDKNNEAHQARMAEIRSAAGRLELYARLARSSPTVMVFLAVYSPNVKIATPRAGNSRVPCQRRLEDLRRELGIDFGPSWHADNGNIFRKGYTVEDWIYSMQSVKGLWSL</sequence>
<evidence type="ECO:0000313" key="3">
    <source>
        <dbReference type="Proteomes" id="UP001221757"/>
    </source>
</evidence>
<comment type="caution">
    <text evidence="2">The sequence shown here is derived from an EMBL/GenBank/DDBJ whole genome shotgun (WGS) entry which is preliminary data.</text>
</comment>
<gene>
    <name evidence="2" type="ORF">B0H17DRAFT_1075715</name>
</gene>
<proteinExistence type="predicted"/>
<dbReference type="AlphaFoldDB" id="A0AAD7D6T8"/>
<feature type="region of interest" description="Disordered" evidence="1">
    <location>
        <begin position="1"/>
        <end position="22"/>
    </location>
</feature>
<dbReference type="Proteomes" id="UP001221757">
    <property type="component" value="Unassembled WGS sequence"/>
</dbReference>
<evidence type="ECO:0000313" key="2">
    <source>
        <dbReference type="EMBL" id="KAJ7681793.1"/>
    </source>
</evidence>